<proteinExistence type="predicted"/>
<evidence type="ECO:0000313" key="3">
    <source>
        <dbReference type="Proteomes" id="UP000184406"/>
    </source>
</evidence>
<protein>
    <submittedName>
        <fullName evidence="2">PAP2 superfamily protein</fullName>
    </submittedName>
</protein>
<dbReference type="EMBL" id="FQUX01000001">
    <property type="protein sequence ID" value="SHE70218.1"/>
    <property type="molecule type" value="Genomic_DNA"/>
</dbReference>
<dbReference type="InterPro" id="IPR052559">
    <property type="entry name" value="V-haloperoxidase"/>
</dbReference>
<name>A0A1M4VMT5_9FLAO</name>
<dbReference type="SUPFAM" id="SSF48317">
    <property type="entry name" value="Acid phosphatase/Vanadium-dependent haloperoxidase"/>
    <property type="match status" value="1"/>
</dbReference>
<dbReference type="InterPro" id="IPR036938">
    <property type="entry name" value="PAP2/HPO_sf"/>
</dbReference>
<feature type="domain" description="Phosphatidic acid phosphatase type 2/haloperoxidase" evidence="1">
    <location>
        <begin position="317"/>
        <end position="441"/>
    </location>
</feature>
<dbReference type="CDD" id="cd03398">
    <property type="entry name" value="PAP2_haloperoxidase"/>
    <property type="match status" value="1"/>
</dbReference>
<dbReference type="PANTHER" id="PTHR34599:SF2">
    <property type="entry name" value="TRAF-TYPE DOMAIN-CONTAINING PROTEIN"/>
    <property type="match status" value="1"/>
</dbReference>
<evidence type="ECO:0000313" key="2">
    <source>
        <dbReference type="EMBL" id="SHE70218.1"/>
    </source>
</evidence>
<organism evidence="2 3">
    <name type="scientific">Arenibacter palladensis</name>
    <dbReference type="NCBI Taxonomy" id="237373"/>
    <lineage>
        <taxon>Bacteria</taxon>
        <taxon>Pseudomonadati</taxon>
        <taxon>Bacteroidota</taxon>
        <taxon>Flavobacteriia</taxon>
        <taxon>Flavobacteriales</taxon>
        <taxon>Flavobacteriaceae</taxon>
        <taxon>Arenibacter</taxon>
    </lineage>
</organism>
<gene>
    <name evidence="2" type="ORF">SAMN03080594_1011030</name>
</gene>
<dbReference type="Gene3D" id="1.10.606.20">
    <property type="match status" value="1"/>
</dbReference>
<dbReference type="AlphaFoldDB" id="A0A1M4VMT5"/>
<dbReference type="PROSITE" id="PS51257">
    <property type="entry name" value="PROKAR_LIPOPROTEIN"/>
    <property type="match status" value="1"/>
</dbReference>
<dbReference type="PANTHER" id="PTHR34599">
    <property type="entry name" value="PEROXIDASE-RELATED"/>
    <property type="match status" value="1"/>
</dbReference>
<accession>A0A1M4VMT5</accession>
<reference evidence="3" key="1">
    <citation type="submission" date="2016-11" db="EMBL/GenBank/DDBJ databases">
        <authorList>
            <person name="Varghese N."/>
            <person name="Submissions S."/>
        </authorList>
    </citation>
    <scope>NUCLEOTIDE SEQUENCE [LARGE SCALE GENOMIC DNA]</scope>
    <source>
        <strain evidence="3">DSM 17539</strain>
    </source>
</reference>
<keyword evidence="3" id="KW-1185">Reference proteome</keyword>
<dbReference type="Proteomes" id="UP000184406">
    <property type="component" value="Unassembled WGS sequence"/>
</dbReference>
<sequence length="457" mass="51614">MYYLDKKVKMKLYLRLFILFAVVISCNKKEEPIVITSQDLHGSIHKVTEVMIHDIFSPPVASRIFAYPNIAAYEIVALNNSDYKSLVGQVTDLTPIPVPAVEKPINYQMAALVAHMELSKRLIFSEDRIEAHRDSLYANWQAKNLTLFKNSEEYGMAVAKHIGEWLDKDNYKQTRTMPKFTINTDDNSRWQPTPPAYMDGIEPHWSKIRPFVIDSANQFVPVPPPAFSMDKGSDFYREVKEVYDISKEITAKGDSSEEIAIAKFWDCNPYVSVTRGHLMFATKKITPGAHWIGITKIACEKTNSDFDKTVFAYTKTSMAIADAFISCWDEKYRSNLIRPETVINQYIDENWAPVLQTPPFPEYTSGHSVVSGAAATALTSIFGDNFAFDDDTEIPYGLPIRSFTSFNQAADEAAISRMYGGIHYRAAVEVGVGQGRNLGKFIVDKLEMKGKKELVSK</sequence>
<evidence type="ECO:0000259" key="1">
    <source>
        <dbReference type="Pfam" id="PF01569"/>
    </source>
</evidence>
<dbReference type="InterPro" id="IPR000326">
    <property type="entry name" value="PAP2/HPO"/>
</dbReference>
<dbReference type="Pfam" id="PF01569">
    <property type="entry name" value="PAP2"/>
    <property type="match status" value="1"/>
</dbReference>